<evidence type="ECO:0000256" key="1">
    <source>
        <dbReference type="ARBA" id="ARBA00008136"/>
    </source>
</evidence>
<evidence type="ECO:0000256" key="7">
    <source>
        <dbReference type="ARBA" id="ARBA00023239"/>
    </source>
</evidence>
<dbReference type="GO" id="GO:0016829">
    <property type="term" value="F:lyase activity"/>
    <property type="evidence" value="ECO:0007669"/>
    <property type="project" value="UniProtKB-KW"/>
</dbReference>
<evidence type="ECO:0000256" key="8">
    <source>
        <dbReference type="RuleBase" id="RU364100"/>
    </source>
</evidence>
<keyword evidence="6" id="KW-0238">DNA-binding</keyword>
<dbReference type="PANTHER" id="PTHR13604:SF0">
    <property type="entry name" value="ABASIC SITE PROCESSING PROTEIN HMCES"/>
    <property type="match status" value="1"/>
</dbReference>
<keyword evidence="3" id="KW-0227">DNA damage</keyword>
<dbReference type="SUPFAM" id="SSF143081">
    <property type="entry name" value="BB1717-like"/>
    <property type="match status" value="1"/>
</dbReference>
<dbReference type="AlphaFoldDB" id="A0A937F2S7"/>
<evidence type="ECO:0000256" key="2">
    <source>
        <dbReference type="ARBA" id="ARBA00022670"/>
    </source>
</evidence>
<comment type="similarity">
    <text evidence="1 8">Belongs to the SOS response-associated peptidase family.</text>
</comment>
<dbReference type="EMBL" id="JAESIY010000002">
    <property type="protein sequence ID" value="MBL3655262.1"/>
    <property type="molecule type" value="Genomic_DNA"/>
</dbReference>
<evidence type="ECO:0000313" key="9">
    <source>
        <dbReference type="EMBL" id="MBL3655262.1"/>
    </source>
</evidence>
<name>A0A937F2S7_9BACT</name>
<proteinExistence type="inferred from homology"/>
<dbReference type="GO" id="GO:0006508">
    <property type="term" value="P:proteolysis"/>
    <property type="evidence" value="ECO:0007669"/>
    <property type="project" value="UniProtKB-KW"/>
</dbReference>
<dbReference type="GO" id="GO:0008233">
    <property type="term" value="F:peptidase activity"/>
    <property type="evidence" value="ECO:0007669"/>
    <property type="project" value="UniProtKB-KW"/>
</dbReference>
<dbReference type="Pfam" id="PF02586">
    <property type="entry name" value="SRAP"/>
    <property type="match status" value="1"/>
</dbReference>
<comment type="caution">
    <text evidence="9">The sequence shown here is derived from an EMBL/GenBank/DDBJ whole genome shotgun (WGS) entry which is preliminary data.</text>
</comment>
<dbReference type="EC" id="3.4.-.-" evidence="8"/>
<dbReference type="GO" id="GO:0106300">
    <property type="term" value="P:protein-DNA covalent cross-linking repair"/>
    <property type="evidence" value="ECO:0007669"/>
    <property type="project" value="InterPro"/>
</dbReference>
<accession>A0A937F2S7</accession>
<keyword evidence="10" id="KW-1185">Reference proteome</keyword>
<dbReference type="InterPro" id="IPR003738">
    <property type="entry name" value="SRAP"/>
</dbReference>
<reference evidence="9" key="1">
    <citation type="submission" date="2021-01" db="EMBL/GenBank/DDBJ databases">
        <title>Fulvivirga kasyanovii gen. nov., sp nov., a novel member of the phylum Bacteroidetes isolated from seawater in a mussel farm.</title>
        <authorList>
            <person name="Zhao L.-H."/>
            <person name="Wang Z.-J."/>
        </authorList>
    </citation>
    <scope>NUCLEOTIDE SEQUENCE</scope>
    <source>
        <strain evidence="9">2943</strain>
    </source>
</reference>
<organism evidence="9 10">
    <name type="scientific">Fulvivirga sediminis</name>
    <dbReference type="NCBI Taxonomy" id="2803949"/>
    <lineage>
        <taxon>Bacteria</taxon>
        <taxon>Pseudomonadati</taxon>
        <taxon>Bacteroidota</taxon>
        <taxon>Cytophagia</taxon>
        <taxon>Cytophagales</taxon>
        <taxon>Fulvivirgaceae</taxon>
        <taxon>Fulvivirga</taxon>
    </lineage>
</organism>
<keyword evidence="2 8" id="KW-0645">Protease</keyword>
<evidence type="ECO:0000313" key="10">
    <source>
        <dbReference type="Proteomes" id="UP000659388"/>
    </source>
</evidence>
<evidence type="ECO:0000256" key="4">
    <source>
        <dbReference type="ARBA" id="ARBA00022801"/>
    </source>
</evidence>
<dbReference type="InterPro" id="IPR036590">
    <property type="entry name" value="SRAP-like"/>
</dbReference>
<dbReference type="GO" id="GO:0003697">
    <property type="term" value="F:single-stranded DNA binding"/>
    <property type="evidence" value="ECO:0007669"/>
    <property type="project" value="InterPro"/>
</dbReference>
<dbReference type="Gene3D" id="3.90.1680.10">
    <property type="entry name" value="SOS response associated peptidase-like"/>
    <property type="match status" value="1"/>
</dbReference>
<evidence type="ECO:0000256" key="5">
    <source>
        <dbReference type="ARBA" id="ARBA00023124"/>
    </source>
</evidence>
<evidence type="ECO:0000256" key="3">
    <source>
        <dbReference type="ARBA" id="ARBA00022763"/>
    </source>
</evidence>
<keyword evidence="5" id="KW-0190">Covalent protein-DNA linkage</keyword>
<gene>
    <name evidence="9" type="ORF">JL102_03915</name>
</gene>
<dbReference type="Proteomes" id="UP000659388">
    <property type="component" value="Unassembled WGS sequence"/>
</dbReference>
<protein>
    <recommendedName>
        <fullName evidence="8">Abasic site processing protein</fullName>
        <ecNumber evidence="8">3.4.-.-</ecNumber>
    </recommendedName>
</protein>
<keyword evidence="7" id="KW-0456">Lyase</keyword>
<dbReference type="PANTHER" id="PTHR13604">
    <property type="entry name" value="DC12-RELATED"/>
    <property type="match status" value="1"/>
</dbReference>
<dbReference type="RefSeq" id="WP_202242799.1">
    <property type="nucleotide sequence ID" value="NZ_JAESIY010000002.1"/>
</dbReference>
<evidence type="ECO:0000256" key="6">
    <source>
        <dbReference type="ARBA" id="ARBA00023125"/>
    </source>
</evidence>
<keyword evidence="4 8" id="KW-0378">Hydrolase</keyword>
<sequence length="231" mass="26146">MGDRYTITNSSEELANRFNVDIPDAYSPSYNAAPTQILPIITQGSKGLSFFYWGQIPDWSKNKAISNKLLFTNMETLVEKAITKKALLSRRCAVPADGFYGWKQVSKKGKIPYRVIFENKSIVSFAGLWEEFEDDNENTMHTFKLITSPSNSSILPMSTRMPVIMTEKEEAIWLNKESTEEELMEVLKTYPADKMKTYSVSPKISDSSVNEPALIEPMAPADQHGNYSLFD</sequence>